<evidence type="ECO:0008006" key="4">
    <source>
        <dbReference type="Google" id="ProtNLM"/>
    </source>
</evidence>
<dbReference type="RefSeq" id="WP_097586546.1">
    <property type="nucleotide sequence ID" value="NZ_NWTC01000001.1"/>
</dbReference>
<keyword evidence="1" id="KW-0732">Signal</keyword>
<name>A0A2A6M7H2_RHIFR</name>
<feature type="chain" id="PRO_5013105810" description="EF-hand domain-containing protein" evidence="1">
    <location>
        <begin position="30"/>
        <end position="421"/>
    </location>
</feature>
<dbReference type="AlphaFoldDB" id="A0A2A6M7H2"/>
<evidence type="ECO:0000313" key="3">
    <source>
        <dbReference type="Proteomes" id="UP000220353"/>
    </source>
</evidence>
<organism evidence="2 3">
    <name type="scientific">Rhizobium fredii</name>
    <name type="common">Sinorhizobium fredii</name>
    <dbReference type="NCBI Taxonomy" id="380"/>
    <lineage>
        <taxon>Bacteria</taxon>
        <taxon>Pseudomonadati</taxon>
        <taxon>Pseudomonadota</taxon>
        <taxon>Alphaproteobacteria</taxon>
        <taxon>Hyphomicrobiales</taxon>
        <taxon>Rhizobiaceae</taxon>
        <taxon>Sinorhizobium/Ensifer group</taxon>
        <taxon>Sinorhizobium</taxon>
    </lineage>
</organism>
<evidence type="ECO:0000256" key="1">
    <source>
        <dbReference type="SAM" id="SignalP"/>
    </source>
</evidence>
<accession>A0A2A6M7H2</accession>
<sequence length="421" mass="45954">MKNPILNFLIAPVLACGIACPVVPGAAHAETGATALVQTYLASGRIGEAEEQLLAMTAAATGNTDAQFGLGLARSARAFEKLSQALYGVGFASKAQGYQALFGLRAPIPVNPNPQPVTYDEFRAILAAFVADLESADRALQAVGDKPAKLSVDLSIARFDWNGDGMLGAEDQFGTAISDINDDGSTKPFLVSFDTADAKWLRGYSNILMAVTKAWLSHDFSETWDYSFRLLFPRAVSTMAAAEGGDIHDNTLFGVEKQQADDLADLVTFLHTIRWPVQDKALWSEVRDHLRAVIALNRETWALIGKEADDDHEWLPGPRQKSGVLPSFDVTEERIQAWLGLLSRFEAALDGKLLIPHWRFSKGIDAAKLFDEPQPFDLILWVTGPAALPYLSEGPVMAGNEWNQILAIFEGNFAAYAFYFN</sequence>
<feature type="signal peptide" evidence="1">
    <location>
        <begin position="1"/>
        <end position="29"/>
    </location>
</feature>
<protein>
    <recommendedName>
        <fullName evidence="4">EF-hand domain-containing protein</fullName>
    </recommendedName>
</protein>
<proteinExistence type="predicted"/>
<gene>
    <name evidence="2" type="ORF">CO661_02540</name>
</gene>
<dbReference type="EMBL" id="NWTC01000001">
    <property type="protein sequence ID" value="PDT50510.1"/>
    <property type="molecule type" value="Genomic_DNA"/>
</dbReference>
<dbReference type="Proteomes" id="UP000220353">
    <property type="component" value="Unassembled WGS sequence"/>
</dbReference>
<evidence type="ECO:0000313" key="2">
    <source>
        <dbReference type="EMBL" id="PDT50510.1"/>
    </source>
</evidence>
<comment type="caution">
    <text evidence="2">The sequence shown here is derived from an EMBL/GenBank/DDBJ whole genome shotgun (WGS) entry which is preliminary data.</text>
</comment>
<reference evidence="2 3" key="1">
    <citation type="submission" date="2017-09" db="EMBL/GenBank/DDBJ databases">
        <title>Comparative genomics of rhizobia isolated from Phaseolus vulgaris in China.</title>
        <authorList>
            <person name="Tong W."/>
        </authorList>
    </citation>
    <scope>NUCLEOTIDE SEQUENCE [LARGE SCALE GENOMIC DNA]</scope>
    <source>
        <strain evidence="2 3">PCH1</strain>
    </source>
</reference>